<proteinExistence type="predicted"/>
<comment type="caution">
    <text evidence="1">The sequence shown here is derived from an EMBL/GenBank/DDBJ whole genome shotgun (WGS) entry which is preliminary data.</text>
</comment>
<gene>
    <name evidence="1" type="ORF">HHL14_18165</name>
</gene>
<protein>
    <recommendedName>
        <fullName evidence="3">Lipocalin-like domain-containing protein</fullName>
    </recommendedName>
</protein>
<evidence type="ECO:0008006" key="3">
    <source>
        <dbReference type="Google" id="ProtNLM"/>
    </source>
</evidence>
<dbReference type="Proteomes" id="UP000583127">
    <property type="component" value="Unassembled WGS sequence"/>
</dbReference>
<dbReference type="RefSeq" id="WP_169499001.1">
    <property type="nucleotide sequence ID" value="NZ_JABBFZ010000010.1"/>
</dbReference>
<sequence length="128" mass="13831">MADLRPAHKPEAISAHCGSLVSFADMPTYDSRQLEGQWLHAHEEDADDCSVFRPGGTPLGPSRGRSAYEFHADGRVSVSGPGPDDRRRAVEGSYALAPDGTLTIKVAGRADEVMQVQSLDSDRLVVKR</sequence>
<dbReference type="EMBL" id="JABBFZ010000010">
    <property type="protein sequence ID" value="NML32755.1"/>
    <property type="molecule type" value="Genomic_DNA"/>
</dbReference>
<name>A0A7X9ZZD1_9BURK</name>
<keyword evidence="2" id="KW-1185">Reference proteome</keyword>
<dbReference type="AlphaFoldDB" id="A0A7X9ZZD1"/>
<reference evidence="1 2" key="1">
    <citation type="submission" date="2020-04" db="EMBL/GenBank/DDBJ databases">
        <title>Paraburkholderia sp. G-4-1-8 isolated from soil.</title>
        <authorList>
            <person name="Dahal R.H."/>
        </authorList>
    </citation>
    <scope>NUCLEOTIDE SEQUENCE [LARGE SCALE GENOMIC DNA]</scope>
    <source>
        <strain evidence="1 2">G-4-1-8</strain>
    </source>
</reference>
<accession>A0A7X9ZZD1</accession>
<organism evidence="1 2">
    <name type="scientific">Paraburkholderia antibiotica</name>
    <dbReference type="NCBI Taxonomy" id="2728839"/>
    <lineage>
        <taxon>Bacteria</taxon>
        <taxon>Pseudomonadati</taxon>
        <taxon>Pseudomonadota</taxon>
        <taxon>Betaproteobacteria</taxon>
        <taxon>Burkholderiales</taxon>
        <taxon>Burkholderiaceae</taxon>
        <taxon>Paraburkholderia</taxon>
    </lineage>
</organism>
<evidence type="ECO:0000313" key="2">
    <source>
        <dbReference type="Proteomes" id="UP000583127"/>
    </source>
</evidence>
<evidence type="ECO:0000313" key="1">
    <source>
        <dbReference type="EMBL" id="NML32755.1"/>
    </source>
</evidence>